<evidence type="ECO:0000313" key="8">
    <source>
        <dbReference type="EMBL" id="TQK99504.1"/>
    </source>
</evidence>
<evidence type="ECO:0000256" key="5">
    <source>
        <dbReference type="ARBA" id="ARBA00023251"/>
    </source>
</evidence>
<feature type="transmembrane region" description="Helical" evidence="6">
    <location>
        <begin position="45"/>
        <end position="68"/>
    </location>
</feature>
<keyword evidence="4 6" id="KW-0472">Membrane</keyword>
<gene>
    <name evidence="8" type="ORF">FB563_4580</name>
</gene>
<dbReference type="OrthoDB" id="63188at2"/>
<dbReference type="InterPro" id="IPR051784">
    <property type="entry name" value="Nod_factor_ABC_transporter"/>
</dbReference>
<feature type="transmembrane region" description="Helical" evidence="6">
    <location>
        <begin position="156"/>
        <end position="174"/>
    </location>
</feature>
<feature type="transmembrane region" description="Helical" evidence="6">
    <location>
        <begin position="89"/>
        <end position="111"/>
    </location>
</feature>
<feature type="domain" description="ABC-2 type transporter transmembrane" evidence="7">
    <location>
        <begin position="47"/>
        <end position="224"/>
    </location>
</feature>
<evidence type="ECO:0000256" key="3">
    <source>
        <dbReference type="ARBA" id="ARBA00022989"/>
    </source>
</evidence>
<evidence type="ECO:0000313" key="9">
    <source>
        <dbReference type="Proteomes" id="UP000318103"/>
    </source>
</evidence>
<dbReference type="EMBL" id="VFNX01000001">
    <property type="protein sequence ID" value="TQK99504.1"/>
    <property type="molecule type" value="Genomic_DNA"/>
</dbReference>
<dbReference type="InterPro" id="IPR000412">
    <property type="entry name" value="ABC_2_transport"/>
</dbReference>
<accession>A0A542UKA7</accession>
<dbReference type="GO" id="GO:0043190">
    <property type="term" value="C:ATP-binding cassette (ABC) transporter complex"/>
    <property type="evidence" value="ECO:0007669"/>
    <property type="project" value="InterPro"/>
</dbReference>
<evidence type="ECO:0000256" key="4">
    <source>
        <dbReference type="ARBA" id="ARBA00023136"/>
    </source>
</evidence>
<evidence type="ECO:0000256" key="6">
    <source>
        <dbReference type="SAM" id="Phobius"/>
    </source>
</evidence>
<name>A0A542UKA7_9ACTN</name>
<evidence type="ECO:0000256" key="2">
    <source>
        <dbReference type="ARBA" id="ARBA00022692"/>
    </source>
</evidence>
<dbReference type="PANTHER" id="PTHR43229:SF2">
    <property type="entry name" value="NODULATION PROTEIN J"/>
    <property type="match status" value="1"/>
</dbReference>
<dbReference type="InterPro" id="IPR013525">
    <property type="entry name" value="ABC2_TM"/>
</dbReference>
<organism evidence="8 9">
    <name type="scientific">Streptomyces puniciscabiei</name>
    <dbReference type="NCBI Taxonomy" id="164348"/>
    <lineage>
        <taxon>Bacteria</taxon>
        <taxon>Bacillati</taxon>
        <taxon>Actinomycetota</taxon>
        <taxon>Actinomycetes</taxon>
        <taxon>Kitasatosporales</taxon>
        <taxon>Streptomycetaceae</taxon>
        <taxon>Streptomyces</taxon>
    </lineage>
</organism>
<dbReference type="PIRSF" id="PIRSF006648">
    <property type="entry name" value="DrrB"/>
    <property type="match status" value="1"/>
</dbReference>
<protein>
    <submittedName>
        <fullName evidence="8">ABC-2 type transport system permease protein</fullName>
    </submittedName>
</protein>
<keyword evidence="3 6" id="KW-1133">Transmembrane helix</keyword>
<dbReference type="Proteomes" id="UP000318103">
    <property type="component" value="Unassembled WGS sequence"/>
</dbReference>
<comment type="caution">
    <text evidence="8">The sequence shown here is derived from an EMBL/GenBank/DDBJ whole genome shotgun (WGS) entry which is preliminary data.</text>
</comment>
<evidence type="ECO:0000256" key="1">
    <source>
        <dbReference type="ARBA" id="ARBA00004141"/>
    </source>
</evidence>
<dbReference type="GO" id="GO:0140359">
    <property type="term" value="F:ABC-type transporter activity"/>
    <property type="evidence" value="ECO:0007669"/>
    <property type="project" value="InterPro"/>
</dbReference>
<keyword evidence="2 6" id="KW-0812">Transmembrane</keyword>
<keyword evidence="9" id="KW-1185">Reference proteome</keyword>
<feature type="transmembrane region" description="Helical" evidence="6">
    <location>
        <begin position="12"/>
        <end position="33"/>
    </location>
</feature>
<feature type="transmembrane region" description="Helical" evidence="6">
    <location>
        <begin position="209"/>
        <end position="229"/>
    </location>
</feature>
<dbReference type="Pfam" id="PF12698">
    <property type="entry name" value="ABC2_membrane_3"/>
    <property type="match status" value="1"/>
</dbReference>
<dbReference type="PANTHER" id="PTHR43229">
    <property type="entry name" value="NODULATION PROTEIN J"/>
    <property type="match status" value="1"/>
</dbReference>
<dbReference type="GO" id="GO:0046677">
    <property type="term" value="P:response to antibiotic"/>
    <property type="evidence" value="ECO:0007669"/>
    <property type="project" value="UniProtKB-KW"/>
</dbReference>
<keyword evidence="5" id="KW-0046">Antibiotic resistance</keyword>
<sequence>MLAYIRLETVRTLRDPGFVIGGIAMPVMMYLLFTNLGDTDGSWKTAAMVGMAAYGAVGSALNTGGAVAEDRATGWLRQLRVTPMTPREVVTGRTLTGVVTVLPSIVAVLAAGGLANGVRLAVWQWPAIALLLWLGSVPFTLLGLGNGYRLSGPSTGVVNMVCNLGLAVLGGLWFPVGLFPGWLRAVSVYTPTHRFAQLGTAVSEGRAPGAGVIIVLTAWLVLFGSYAVLSYRSRAGTI</sequence>
<comment type="subcellular location">
    <subcellularLocation>
        <location evidence="1">Membrane</location>
        <topology evidence="1">Multi-pass membrane protein</topology>
    </subcellularLocation>
</comment>
<dbReference type="AlphaFoldDB" id="A0A542UKA7"/>
<reference evidence="8 9" key="1">
    <citation type="submission" date="2019-06" db="EMBL/GenBank/DDBJ databases">
        <title>Sequencing the genomes of 1000 actinobacteria strains.</title>
        <authorList>
            <person name="Klenk H.-P."/>
        </authorList>
    </citation>
    <scope>NUCLEOTIDE SEQUENCE [LARGE SCALE GENOMIC DNA]</scope>
    <source>
        <strain evidence="8 9">DSM 41929</strain>
    </source>
</reference>
<evidence type="ECO:0000259" key="7">
    <source>
        <dbReference type="Pfam" id="PF12698"/>
    </source>
</evidence>
<proteinExistence type="predicted"/>
<feature type="transmembrane region" description="Helical" evidence="6">
    <location>
        <begin position="123"/>
        <end position="144"/>
    </location>
</feature>
<dbReference type="RefSeq" id="WP_055706308.1">
    <property type="nucleotide sequence ID" value="NZ_JBPJFI010000001.1"/>
</dbReference>